<dbReference type="GO" id="GO:0016887">
    <property type="term" value="F:ATP hydrolysis activity"/>
    <property type="evidence" value="ECO:0007669"/>
    <property type="project" value="InterPro"/>
</dbReference>
<proteinExistence type="predicted"/>
<dbReference type="GO" id="GO:0005524">
    <property type="term" value="F:ATP binding"/>
    <property type="evidence" value="ECO:0007669"/>
    <property type="project" value="UniProtKB-KW"/>
</dbReference>
<dbReference type="PANTHER" id="PTHR43790">
    <property type="entry name" value="CARBOHYDRATE TRANSPORT ATP-BINDING PROTEIN MG119-RELATED"/>
    <property type="match status" value="1"/>
</dbReference>
<evidence type="ECO:0000259" key="5">
    <source>
        <dbReference type="PROSITE" id="PS50893"/>
    </source>
</evidence>
<keyword evidence="7" id="KW-1185">Reference proteome</keyword>
<dbReference type="InterPro" id="IPR003593">
    <property type="entry name" value="AAA+_ATPase"/>
</dbReference>
<dbReference type="Gene3D" id="3.40.50.300">
    <property type="entry name" value="P-loop containing nucleotide triphosphate hydrolases"/>
    <property type="match status" value="2"/>
</dbReference>
<name>A0A1C0AGV9_9ACTN</name>
<dbReference type="SUPFAM" id="SSF52540">
    <property type="entry name" value="P-loop containing nucleoside triphosphate hydrolases"/>
    <property type="match status" value="2"/>
</dbReference>
<accession>A0A1C0AGV9</accession>
<evidence type="ECO:0000256" key="1">
    <source>
        <dbReference type="ARBA" id="ARBA00022448"/>
    </source>
</evidence>
<keyword evidence="3" id="KW-0547">Nucleotide-binding</keyword>
<reference evidence="7" key="1">
    <citation type="submission" date="2016-07" db="EMBL/GenBank/DDBJ databases">
        <authorList>
            <person name="Florea S."/>
            <person name="Webb J.S."/>
            <person name="Jaromczyk J."/>
            <person name="Schardl C.L."/>
        </authorList>
    </citation>
    <scope>NUCLEOTIDE SEQUENCE [LARGE SCALE GENOMIC DNA]</scope>
    <source>
        <strain evidence="7">IPBSL-7</strain>
    </source>
</reference>
<dbReference type="AlphaFoldDB" id="A0A1C0AGV9"/>
<sequence>MATDNTGWRAEGIVKVYSGIQVLKGVSISLRPGEVIGLVGHNGAGKSTLLKCLSGAVTPEAGTISLDGEALTLTSPQDALHRGISTVYQELALLPNLTVTENIFLGEELTKGGTLDRRGMREVARDLTRQFNLEVDVDRRLGDYPVATRQLLEIAVATHRDAKYLLLDEPTTALESAQVEQFLALVRELSKDRGLGILLIDHKMSELYAVADRIVALVDGEVRIDADVASVSEEAIVEAITGEPATTVGADHQVTLDRDEPTSPPGDVVLKVENLRNKDLEDVSLTAHAGRVLGIYGLIGSGRTEFLRTLIGLGAVDSGSIELFGAPYTPKSPADAQRRGIAYLTEERKIDGIIPLRDSVSNAVLPVINRYSRYGLQLQPGRLRAAGNEYMDTMRVRGSRTAPVASLSGGNQQKVLLARVLAQHPKVLLLDEPTKGVDIGVKVEIHRMLRALAAEQGLTVIVVSSEEEEVLAVADDVVIFSDGYCSGETQHAAGLTDADLRKAAWSH</sequence>
<protein>
    <submittedName>
        <fullName evidence="6">ABC transporter ATP-binding protein</fullName>
    </submittedName>
</protein>
<dbReference type="EMBL" id="MBQD01000027">
    <property type="protein sequence ID" value="OCL30949.1"/>
    <property type="molecule type" value="Genomic_DNA"/>
</dbReference>
<evidence type="ECO:0000256" key="2">
    <source>
        <dbReference type="ARBA" id="ARBA00022737"/>
    </source>
</evidence>
<dbReference type="InterPro" id="IPR003439">
    <property type="entry name" value="ABC_transporter-like_ATP-bd"/>
</dbReference>
<comment type="caution">
    <text evidence="6">The sequence shown here is derived from an EMBL/GenBank/DDBJ whole genome shotgun (WGS) entry which is preliminary data.</text>
</comment>
<keyword evidence="2" id="KW-0677">Repeat</keyword>
<feature type="domain" description="ABC transporter" evidence="5">
    <location>
        <begin position="263"/>
        <end position="507"/>
    </location>
</feature>
<dbReference type="PROSITE" id="PS00211">
    <property type="entry name" value="ABC_TRANSPORTER_1"/>
    <property type="match status" value="1"/>
</dbReference>
<evidence type="ECO:0000313" key="7">
    <source>
        <dbReference type="Proteomes" id="UP000093501"/>
    </source>
</evidence>
<dbReference type="CDD" id="cd03216">
    <property type="entry name" value="ABC_Carb_Monos_I"/>
    <property type="match status" value="1"/>
</dbReference>
<dbReference type="Proteomes" id="UP000093501">
    <property type="component" value="Unassembled WGS sequence"/>
</dbReference>
<dbReference type="Pfam" id="PF00005">
    <property type="entry name" value="ABC_tran"/>
    <property type="match status" value="2"/>
</dbReference>
<dbReference type="CDD" id="cd03215">
    <property type="entry name" value="ABC_Carb_Monos_II"/>
    <property type="match status" value="1"/>
</dbReference>
<dbReference type="InterPro" id="IPR017871">
    <property type="entry name" value="ABC_transporter-like_CS"/>
</dbReference>
<gene>
    <name evidence="6" type="ORF">BCR15_10665</name>
</gene>
<evidence type="ECO:0000313" key="6">
    <source>
        <dbReference type="EMBL" id="OCL30949.1"/>
    </source>
</evidence>
<dbReference type="InterPro" id="IPR050107">
    <property type="entry name" value="ABC_carbohydrate_import_ATPase"/>
</dbReference>
<dbReference type="PANTHER" id="PTHR43790:SF9">
    <property type="entry name" value="GALACTOFURANOSE TRANSPORTER ATP-BINDING PROTEIN YTFR"/>
    <property type="match status" value="1"/>
</dbReference>
<keyword evidence="1" id="KW-0813">Transport</keyword>
<organism evidence="6 7">
    <name type="scientific">Tessaracoccus lapidicaptus</name>
    <dbReference type="NCBI Taxonomy" id="1427523"/>
    <lineage>
        <taxon>Bacteria</taxon>
        <taxon>Bacillati</taxon>
        <taxon>Actinomycetota</taxon>
        <taxon>Actinomycetes</taxon>
        <taxon>Propionibacteriales</taxon>
        <taxon>Propionibacteriaceae</taxon>
        <taxon>Tessaracoccus</taxon>
    </lineage>
</organism>
<dbReference type="SMART" id="SM00382">
    <property type="entry name" value="AAA"/>
    <property type="match status" value="2"/>
</dbReference>
<evidence type="ECO:0000256" key="3">
    <source>
        <dbReference type="ARBA" id="ARBA00022741"/>
    </source>
</evidence>
<dbReference type="InterPro" id="IPR027417">
    <property type="entry name" value="P-loop_NTPase"/>
</dbReference>
<dbReference type="PROSITE" id="PS50893">
    <property type="entry name" value="ABC_TRANSPORTER_2"/>
    <property type="match status" value="2"/>
</dbReference>
<feature type="domain" description="ABC transporter" evidence="5">
    <location>
        <begin position="8"/>
        <end position="244"/>
    </location>
</feature>
<dbReference type="RefSeq" id="WP_068752873.1">
    <property type="nucleotide sequence ID" value="NZ_MBQD01000027.1"/>
</dbReference>
<evidence type="ECO:0000256" key="4">
    <source>
        <dbReference type="ARBA" id="ARBA00022840"/>
    </source>
</evidence>
<keyword evidence="4 6" id="KW-0067">ATP-binding</keyword>